<dbReference type="EMBL" id="CAJVQA010011223">
    <property type="protein sequence ID" value="CAG8705085.1"/>
    <property type="molecule type" value="Genomic_DNA"/>
</dbReference>
<reference evidence="1" key="1">
    <citation type="submission" date="2021-06" db="EMBL/GenBank/DDBJ databases">
        <authorList>
            <person name="Kallberg Y."/>
            <person name="Tangrot J."/>
            <person name="Rosling A."/>
        </authorList>
    </citation>
    <scope>NUCLEOTIDE SEQUENCE</scope>
    <source>
        <strain evidence="1">FL966</strain>
    </source>
</reference>
<dbReference type="Proteomes" id="UP000789759">
    <property type="component" value="Unassembled WGS sequence"/>
</dbReference>
<name>A0A9N9HTN8_9GLOM</name>
<comment type="caution">
    <text evidence="1">The sequence shown here is derived from an EMBL/GenBank/DDBJ whole genome shotgun (WGS) entry which is preliminary data.</text>
</comment>
<accession>A0A9N9HTN8</accession>
<gene>
    <name evidence="1" type="ORF">CPELLU_LOCUS12025</name>
</gene>
<sequence>AIILNDLESELFVKYKRSKEINQLINIEFTNTNNYKSETSNLNFTVPN</sequence>
<dbReference type="OrthoDB" id="2466178at2759"/>
<protein>
    <submittedName>
        <fullName evidence="1">19061_t:CDS:1</fullName>
    </submittedName>
</protein>
<organism evidence="1 2">
    <name type="scientific">Cetraspora pellucida</name>
    <dbReference type="NCBI Taxonomy" id="1433469"/>
    <lineage>
        <taxon>Eukaryota</taxon>
        <taxon>Fungi</taxon>
        <taxon>Fungi incertae sedis</taxon>
        <taxon>Mucoromycota</taxon>
        <taxon>Glomeromycotina</taxon>
        <taxon>Glomeromycetes</taxon>
        <taxon>Diversisporales</taxon>
        <taxon>Gigasporaceae</taxon>
        <taxon>Cetraspora</taxon>
    </lineage>
</organism>
<dbReference type="AlphaFoldDB" id="A0A9N9HTN8"/>
<feature type="non-terminal residue" evidence="1">
    <location>
        <position position="1"/>
    </location>
</feature>
<proteinExistence type="predicted"/>
<evidence type="ECO:0000313" key="1">
    <source>
        <dbReference type="EMBL" id="CAG8705085.1"/>
    </source>
</evidence>
<keyword evidence="2" id="KW-1185">Reference proteome</keyword>
<evidence type="ECO:0000313" key="2">
    <source>
        <dbReference type="Proteomes" id="UP000789759"/>
    </source>
</evidence>